<dbReference type="EMBL" id="LAZR01037976">
    <property type="protein sequence ID" value="KKL20749.1"/>
    <property type="molecule type" value="Genomic_DNA"/>
</dbReference>
<comment type="caution">
    <text evidence="1">The sequence shown here is derived from an EMBL/GenBank/DDBJ whole genome shotgun (WGS) entry which is preliminary data.</text>
</comment>
<reference evidence="1" key="1">
    <citation type="journal article" date="2015" name="Nature">
        <title>Complex archaea that bridge the gap between prokaryotes and eukaryotes.</title>
        <authorList>
            <person name="Spang A."/>
            <person name="Saw J.H."/>
            <person name="Jorgensen S.L."/>
            <person name="Zaremba-Niedzwiedzka K."/>
            <person name="Martijn J."/>
            <person name="Lind A.E."/>
            <person name="van Eijk R."/>
            <person name="Schleper C."/>
            <person name="Guy L."/>
            <person name="Ettema T.J."/>
        </authorList>
    </citation>
    <scope>NUCLEOTIDE SEQUENCE</scope>
</reference>
<gene>
    <name evidence="1" type="ORF">LCGC14_2452330</name>
</gene>
<proteinExistence type="predicted"/>
<organism evidence="1">
    <name type="scientific">marine sediment metagenome</name>
    <dbReference type="NCBI Taxonomy" id="412755"/>
    <lineage>
        <taxon>unclassified sequences</taxon>
        <taxon>metagenomes</taxon>
        <taxon>ecological metagenomes</taxon>
    </lineage>
</organism>
<evidence type="ECO:0000313" key="1">
    <source>
        <dbReference type="EMBL" id="KKL20749.1"/>
    </source>
</evidence>
<dbReference type="AlphaFoldDB" id="A0A0F9BFT5"/>
<sequence length="77" mass="8919">SKCFHRSMTLCRGPYCVKCVHFIEVFEPNQNPESAKIAEIKKAVRSLMYIWQTTGKGDYTDGVIFALNFCKERLEKI</sequence>
<feature type="non-terminal residue" evidence="1">
    <location>
        <position position="1"/>
    </location>
</feature>
<accession>A0A0F9BFT5</accession>
<protein>
    <submittedName>
        <fullName evidence="1">Uncharacterized protein</fullName>
    </submittedName>
</protein>
<name>A0A0F9BFT5_9ZZZZ</name>